<protein>
    <submittedName>
        <fullName evidence="5">Beta-mannosidase</fullName>
    </submittedName>
</protein>
<evidence type="ECO:0000259" key="4">
    <source>
        <dbReference type="Pfam" id="PF22666"/>
    </source>
</evidence>
<evidence type="ECO:0000313" key="5">
    <source>
        <dbReference type="EMBL" id="KAG9510441.1"/>
    </source>
</evidence>
<feature type="compositionally biased region" description="Pro residues" evidence="3">
    <location>
        <begin position="264"/>
        <end position="274"/>
    </location>
</feature>
<dbReference type="InterPro" id="IPR017853">
    <property type="entry name" value="GH"/>
</dbReference>
<dbReference type="InterPro" id="IPR050887">
    <property type="entry name" value="Beta-mannosidase_GH2"/>
</dbReference>
<dbReference type="Proteomes" id="UP000825002">
    <property type="component" value="Unassembled WGS sequence"/>
</dbReference>
<comment type="caution">
    <text evidence="5">The sequence shown here is derived from an EMBL/GenBank/DDBJ whole genome shotgun (WGS) entry which is preliminary data.</text>
</comment>
<keyword evidence="2" id="KW-0326">Glycosidase</keyword>
<feature type="non-terminal residue" evidence="5">
    <location>
        <position position="1034"/>
    </location>
</feature>
<accession>A0ABQ7SAM0</accession>
<feature type="region of interest" description="Disordered" evidence="3">
    <location>
        <begin position="264"/>
        <end position="286"/>
    </location>
</feature>
<dbReference type="Gene3D" id="3.20.20.80">
    <property type="entry name" value="Glycosidases"/>
    <property type="match status" value="1"/>
</dbReference>
<keyword evidence="6" id="KW-1185">Reference proteome</keyword>
<feature type="domain" description="Beta-mannosidase-like galactose-binding" evidence="4">
    <location>
        <begin position="55"/>
        <end position="237"/>
    </location>
</feature>
<evidence type="ECO:0000256" key="1">
    <source>
        <dbReference type="ARBA" id="ARBA00022801"/>
    </source>
</evidence>
<reference evidence="5 6" key="1">
    <citation type="submission" date="2020-10" db="EMBL/GenBank/DDBJ databases">
        <authorList>
            <person name="Klimov P.B."/>
            <person name="Dyachkov S.M."/>
            <person name="Chetverikov P.E."/>
        </authorList>
    </citation>
    <scope>NUCLEOTIDE SEQUENCE [LARGE SCALE GENOMIC DNA]</scope>
    <source>
        <strain evidence="5">BMOC 18-1129-001#AD2665</strain>
        <tissue evidence="5">Entire mites</tissue>
    </source>
</reference>
<dbReference type="Gene3D" id="2.60.120.260">
    <property type="entry name" value="Galactose-binding domain-like"/>
    <property type="match status" value="1"/>
</dbReference>
<dbReference type="InterPro" id="IPR008979">
    <property type="entry name" value="Galactose-bd-like_sf"/>
</dbReference>
<dbReference type="PANTHER" id="PTHR43730:SF1">
    <property type="entry name" value="BETA-MANNOSIDASE"/>
    <property type="match status" value="1"/>
</dbReference>
<dbReference type="InterPro" id="IPR054593">
    <property type="entry name" value="Beta-mannosidase-like_N2"/>
</dbReference>
<feature type="compositionally biased region" description="Low complexity" evidence="3">
    <location>
        <begin position="275"/>
        <end position="286"/>
    </location>
</feature>
<sequence>MTLNIINKILRAPFQAFTDLCDKQLPWTLLAWCLLCLLVSKQSHQHMISLNGAGWIVSNSNKSIVVPAHVPGGIYTDLKRNNVLGQDIFYGKNDLNYRWVGYENWTYTLSFITSNQVPDSRYVNLVAHGLDTISTISLNGQIVGTTNNMFVRYKFDIKPFLRISGIRNVLEINFSSPIKYAKSKAHQSIVRNRGKIIPPYCPTPAQRGECHINFIRKMQASFSWDWGPAFPSVGIYRPIFIEFGNFGIIRDMLVETNPTVPIRPPAFDTPPMRPRSPSISSRPASPFLANNPTEYNQWFRDSPQNIRIQLSNKTSAWNTALDNNWSLKVTLVVEMPVPCVSYSMHVEFDLDSKLHYESDQIVNHIRTIEAPEMSEKSVRIGFRTIELIQEPVKQDDKQDPSEGLSFYFRVNGVNIFAMGSNWIPSHILPELSADPDHVRYLLASAKEANMNMLRVWGGGLYESDMFYQIADEMGLLIWQDLMFACALYPADDEFLTSVAVEVEQQIQRLQHHPSIALWAGNNENEMAIAGVWWVEVSLYSKMLRPDYARLYGQVIMPRVQTLDSTRAFLMSSPSNGIMSENQENFIARAPNGNKFGDIHHYDYFSDSFDWTSYPSPRFASEYGFQSYPSFSALAQVTNATDWRYPLTANILHRQHRLTGDAEIYGQISAHFPAPGNGGVEKFKSYIYLTQLTQAIGIKTQTEFYRRNRAVDSQGLGNTMGALYWQLNDVWQAPSWSSIEFGGKWKMLHYFARRFFFPIHIVPFLVQTGSSMQQFTHQLFSSGGQLNSPGPSEKLVIDCIRDDMFDRLYEFNITIRLYRWFSFSPIWRDRIFVDQSRPQNVSRVYEQDMSKILSQAGLTSSSGGVFQVVIEQQPRFGLSEVENYLLPVAPVKITGMRVPSILVETIHGPFDMNGEGKILSSNHVSEPVSVFESSQTPGLWSHMFRITLRSDVIAMFVWLDLNLINSTYLVEQAHLDAKHNYKVHPMPVKFRFSDNAFNMFEPQRAVDLYLDRPLSLDQLHEVLEVRSMANSFNSA</sequence>
<dbReference type="PANTHER" id="PTHR43730">
    <property type="entry name" value="BETA-MANNOSIDASE"/>
    <property type="match status" value="1"/>
</dbReference>
<dbReference type="Pfam" id="PF22666">
    <property type="entry name" value="Glyco_hydro_2_N2"/>
    <property type="match status" value="1"/>
</dbReference>
<organism evidence="5 6">
    <name type="scientific">Fragariocoptes setiger</name>
    <dbReference type="NCBI Taxonomy" id="1670756"/>
    <lineage>
        <taxon>Eukaryota</taxon>
        <taxon>Metazoa</taxon>
        <taxon>Ecdysozoa</taxon>
        <taxon>Arthropoda</taxon>
        <taxon>Chelicerata</taxon>
        <taxon>Arachnida</taxon>
        <taxon>Acari</taxon>
        <taxon>Acariformes</taxon>
        <taxon>Trombidiformes</taxon>
        <taxon>Prostigmata</taxon>
        <taxon>Eupodina</taxon>
        <taxon>Eriophyoidea</taxon>
        <taxon>Phytoptidae</taxon>
        <taxon>Fragariocoptes</taxon>
    </lineage>
</organism>
<gene>
    <name evidence="5" type="primary">MANBA</name>
    <name evidence="5" type="ORF">GZH46_01019</name>
</gene>
<dbReference type="SUPFAM" id="SSF49785">
    <property type="entry name" value="Galactose-binding domain-like"/>
    <property type="match status" value="1"/>
</dbReference>
<evidence type="ECO:0000256" key="3">
    <source>
        <dbReference type="SAM" id="MobiDB-lite"/>
    </source>
</evidence>
<evidence type="ECO:0000313" key="6">
    <source>
        <dbReference type="Proteomes" id="UP000825002"/>
    </source>
</evidence>
<evidence type="ECO:0000256" key="2">
    <source>
        <dbReference type="ARBA" id="ARBA00023295"/>
    </source>
</evidence>
<name>A0ABQ7SAM0_9ACAR</name>
<keyword evidence="1" id="KW-0378">Hydrolase</keyword>
<proteinExistence type="predicted"/>
<dbReference type="EMBL" id="JAIFTH010000146">
    <property type="protein sequence ID" value="KAG9510441.1"/>
    <property type="molecule type" value="Genomic_DNA"/>
</dbReference>
<dbReference type="SUPFAM" id="SSF51445">
    <property type="entry name" value="(Trans)glycosidases"/>
    <property type="match status" value="1"/>
</dbReference>